<feature type="region of interest" description="Disordered" evidence="1">
    <location>
        <begin position="1"/>
        <end position="45"/>
    </location>
</feature>
<name>G4TZA7_SERID</name>
<sequence length="45" mass="5148">TQTQQRPFRRSSYYKKVCGQTRKDVIPSRGSPATRKTSRDTGCLT</sequence>
<proteinExistence type="predicted"/>
<gene>
    <name evidence="2" type="ORF">PIIN_10640</name>
</gene>
<dbReference type="Proteomes" id="UP000007148">
    <property type="component" value="Unassembled WGS sequence"/>
</dbReference>
<dbReference type="HOGENOM" id="CLU_3210241_0_0_1"/>
<dbReference type="AlphaFoldDB" id="G4TZA7"/>
<protein>
    <submittedName>
        <fullName evidence="2">Uncharacterized protein</fullName>
    </submittedName>
</protein>
<evidence type="ECO:0000313" key="3">
    <source>
        <dbReference type="Proteomes" id="UP000007148"/>
    </source>
</evidence>
<dbReference type="InParanoid" id="G4TZA7"/>
<evidence type="ECO:0000313" key="2">
    <source>
        <dbReference type="EMBL" id="CCA76650.1"/>
    </source>
</evidence>
<evidence type="ECO:0000256" key="1">
    <source>
        <dbReference type="SAM" id="MobiDB-lite"/>
    </source>
</evidence>
<comment type="caution">
    <text evidence="2">The sequence shown here is derived from an EMBL/GenBank/DDBJ whole genome shotgun (WGS) entry which is preliminary data.</text>
</comment>
<feature type="non-terminal residue" evidence="2">
    <location>
        <position position="1"/>
    </location>
</feature>
<accession>G4TZA7</accession>
<keyword evidence="3" id="KW-1185">Reference proteome</keyword>
<organism evidence="2 3">
    <name type="scientific">Serendipita indica (strain DSM 11827)</name>
    <name type="common">Root endophyte fungus</name>
    <name type="synonym">Piriformospora indica</name>
    <dbReference type="NCBI Taxonomy" id="1109443"/>
    <lineage>
        <taxon>Eukaryota</taxon>
        <taxon>Fungi</taxon>
        <taxon>Dikarya</taxon>
        <taxon>Basidiomycota</taxon>
        <taxon>Agaricomycotina</taxon>
        <taxon>Agaricomycetes</taxon>
        <taxon>Sebacinales</taxon>
        <taxon>Serendipitaceae</taxon>
        <taxon>Serendipita</taxon>
    </lineage>
</organism>
<reference evidence="2 3" key="1">
    <citation type="journal article" date="2011" name="PLoS Pathog.">
        <title>Endophytic Life Strategies Decoded by Genome and Transcriptome Analyses of the Mutualistic Root Symbiont Piriformospora indica.</title>
        <authorList>
            <person name="Zuccaro A."/>
            <person name="Lahrmann U."/>
            <person name="Guldener U."/>
            <person name="Langen G."/>
            <person name="Pfiffi S."/>
            <person name="Biedenkopf D."/>
            <person name="Wong P."/>
            <person name="Samans B."/>
            <person name="Grimm C."/>
            <person name="Basiewicz M."/>
            <person name="Murat C."/>
            <person name="Martin F."/>
            <person name="Kogel K.H."/>
        </authorList>
    </citation>
    <scope>NUCLEOTIDE SEQUENCE [LARGE SCALE GENOMIC DNA]</scope>
    <source>
        <strain evidence="2 3">DSM 11827</strain>
    </source>
</reference>
<dbReference type="EMBL" id="CAFZ01000891">
    <property type="protein sequence ID" value="CCA76650.1"/>
    <property type="molecule type" value="Genomic_DNA"/>
</dbReference>